<evidence type="ECO:0000256" key="6">
    <source>
        <dbReference type="ARBA" id="ARBA00022763"/>
    </source>
</evidence>
<dbReference type="GO" id="GO:0003684">
    <property type="term" value="F:damaged DNA binding"/>
    <property type="evidence" value="ECO:0007669"/>
    <property type="project" value="TreeGrafter"/>
</dbReference>
<keyword evidence="5" id="KW-0547">Nucleotide-binding</keyword>
<dbReference type="GO" id="GO:0005524">
    <property type="term" value="F:ATP binding"/>
    <property type="evidence" value="ECO:0007669"/>
    <property type="project" value="UniProtKB-KW"/>
</dbReference>
<organism evidence="15 16">
    <name type="scientific">Elasticomyces elasticus</name>
    <dbReference type="NCBI Taxonomy" id="574655"/>
    <lineage>
        <taxon>Eukaryota</taxon>
        <taxon>Fungi</taxon>
        <taxon>Dikarya</taxon>
        <taxon>Ascomycota</taxon>
        <taxon>Pezizomycotina</taxon>
        <taxon>Dothideomycetes</taxon>
        <taxon>Dothideomycetidae</taxon>
        <taxon>Mycosphaerellales</taxon>
        <taxon>Teratosphaeriaceae</taxon>
        <taxon>Elasticomyces</taxon>
    </lineage>
</organism>
<keyword evidence="10" id="KW-0234">DNA repair</keyword>
<dbReference type="GO" id="GO:0000724">
    <property type="term" value="P:double-strand break repair via homologous recombination"/>
    <property type="evidence" value="ECO:0007669"/>
    <property type="project" value="TreeGrafter"/>
</dbReference>
<proteinExistence type="inferred from homology"/>
<keyword evidence="7" id="KW-0067">ATP-binding</keyword>
<keyword evidence="15" id="KW-0378">Hydrolase</keyword>
<feature type="region of interest" description="Disordered" evidence="13">
    <location>
        <begin position="781"/>
        <end position="809"/>
    </location>
</feature>
<reference evidence="15" key="1">
    <citation type="submission" date="2023-08" db="EMBL/GenBank/DDBJ databases">
        <title>Black Yeasts Isolated from many extreme environments.</title>
        <authorList>
            <person name="Coleine C."/>
            <person name="Stajich J.E."/>
            <person name="Selbmann L."/>
        </authorList>
    </citation>
    <scope>NUCLEOTIDE SEQUENCE</scope>
    <source>
        <strain evidence="15">CCFEE 5810</strain>
    </source>
</reference>
<accession>A0AAN7W7D2</accession>
<dbReference type="InterPro" id="IPR027417">
    <property type="entry name" value="P-loop_NTPase"/>
</dbReference>
<dbReference type="GO" id="GO:0035861">
    <property type="term" value="C:site of double-strand break"/>
    <property type="evidence" value="ECO:0007669"/>
    <property type="project" value="TreeGrafter"/>
</dbReference>
<keyword evidence="4" id="KW-0158">Chromosome</keyword>
<dbReference type="EC" id="3.6.4.13" evidence="15"/>
<evidence type="ECO:0000313" key="16">
    <source>
        <dbReference type="Proteomes" id="UP001310594"/>
    </source>
</evidence>
<evidence type="ECO:0000313" key="15">
    <source>
        <dbReference type="EMBL" id="KAK5699929.1"/>
    </source>
</evidence>
<dbReference type="GO" id="GO:0030915">
    <property type="term" value="C:Smc5-Smc6 complex"/>
    <property type="evidence" value="ECO:0007669"/>
    <property type="project" value="TreeGrafter"/>
</dbReference>
<feature type="coiled-coil region" evidence="12">
    <location>
        <begin position="465"/>
        <end position="570"/>
    </location>
</feature>
<feature type="region of interest" description="Disordered" evidence="13">
    <location>
        <begin position="822"/>
        <end position="848"/>
    </location>
</feature>
<feature type="compositionally biased region" description="Basic and acidic residues" evidence="13">
    <location>
        <begin position="824"/>
        <end position="848"/>
    </location>
</feature>
<feature type="compositionally biased region" description="Acidic residues" evidence="13">
    <location>
        <begin position="76"/>
        <end position="85"/>
    </location>
</feature>
<evidence type="ECO:0000256" key="11">
    <source>
        <dbReference type="ARBA" id="ARBA00023242"/>
    </source>
</evidence>
<evidence type="ECO:0000256" key="13">
    <source>
        <dbReference type="SAM" id="MobiDB-lite"/>
    </source>
</evidence>
<keyword evidence="9" id="KW-0233">DNA recombination</keyword>
<name>A0AAN7W7D2_9PEZI</name>
<keyword evidence="11" id="KW-0539">Nucleus</keyword>
<feature type="compositionally biased region" description="Polar residues" evidence="13">
    <location>
        <begin position="7"/>
        <end position="16"/>
    </location>
</feature>
<feature type="compositionally biased region" description="Low complexity" evidence="13">
    <location>
        <begin position="17"/>
        <end position="31"/>
    </location>
</feature>
<evidence type="ECO:0000256" key="9">
    <source>
        <dbReference type="ARBA" id="ARBA00023172"/>
    </source>
</evidence>
<feature type="region of interest" description="Disordered" evidence="13">
    <location>
        <begin position="68"/>
        <end position="116"/>
    </location>
</feature>
<comment type="subcellular location">
    <subcellularLocation>
        <location evidence="2">Chromosome</location>
    </subcellularLocation>
    <subcellularLocation>
        <location evidence="1">Nucleus</location>
    </subcellularLocation>
</comment>
<evidence type="ECO:0000256" key="8">
    <source>
        <dbReference type="ARBA" id="ARBA00023054"/>
    </source>
</evidence>
<evidence type="ECO:0000256" key="5">
    <source>
        <dbReference type="ARBA" id="ARBA00022741"/>
    </source>
</evidence>
<dbReference type="EMBL" id="JAVRQU010000008">
    <property type="protein sequence ID" value="KAK5699929.1"/>
    <property type="molecule type" value="Genomic_DNA"/>
</dbReference>
<evidence type="ECO:0000256" key="12">
    <source>
        <dbReference type="SAM" id="Coils"/>
    </source>
</evidence>
<dbReference type="InterPro" id="IPR003395">
    <property type="entry name" value="RecF/RecN/SMC_N"/>
</dbReference>
<evidence type="ECO:0000256" key="10">
    <source>
        <dbReference type="ARBA" id="ARBA00023204"/>
    </source>
</evidence>
<dbReference type="PANTHER" id="PTHR19306:SF6">
    <property type="entry name" value="STRUCTURAL MAINTENANCE OF CHROMOSOMES PROTEIN 6"/>
    <property type="match status" value="1"/>
</dbReference>
<evidence type="ECO:0000256" key="3">
    <source>
        <dbReference type="ARBA" id="ARBA00006793"/>
    </source>
</evidence>
<dbReference type="Pfam" id="PF02463">
    <property type="entry name" value="SMC_N"/>
    <property type="match status" value="1"/>
</dbReference>
<dbReference type="GO" id="GO:0016787">
    <property type="term" value="F:hydrolase activity"/>
    <property type="evidence" value="ECO:0007669"/>
    <property type="project" value="UniProtKB-KW"/>
</dbReference>
<dbReference type="AlphaFoldDB" id="A0AAN7W7D2"/>
<protein>
    <submittedName>
        <fullName evidence="15">Structural maintenance of chromosomes protein 6</fullName>
        <ecNumber evidence="15">3.6.4.13</ecNumber>
    </submittedName>
</protein>
<feature type="domain" description="RecF/RecN/SMC N-terminal" evidence="14">
    <location>
        <begin position="146"/>
        <end position="1163"/>
    </location>
</feature>
<dbReference type="Gene3D" id="3.40.50.300">
    <property type="entry name" value="P-loop containing nucleotide triphosphate hydrolases"/>
    <property type="match status" value="2"/>
</dbReference>
<feature type="region of interest" description="Disordered" evidence="13">
    <location>
        <begin position="1"/>
        <end position="53"/>
    </location>
</feature>
<dbReference type="GO" id="GO:0003724">
    <property type="term" value="F:RNA helicase activity"/>
    <property type="evidence" value="ECO:0007669"/>
    <property type="project" value="UniProtKB-EC"/>
</dbReference>
<keyword evidence="8 12" id="KW-0175">Coiled coil</keyword>
<gene>
    <name evidence="15" type="primary">smc6</name>
    <name evidence="15" type="ORF">LTR97_006063</name>
</gene>
<dbReference type="SUPFAM" id="SSF52540">
    <property type="entry name" value="P-loop containing nucleoside triphosphate hydrolases"/>
    <property type="match status" value="1"/>
</dbReference>
<dbReference type="GO" id="GO:0005634">
    <property type="term" value="C:nucleus"/>
    <property type="evidence" value="ECO:0007669"/>
    <property type="project" value="UniProtKB-SubCell"/>
</dbReference>
<keyword evidence="6" id="KW-0227">DNA damage</keyword>
<sequence>MAGIFSQFRSQAPRNISPTPSTSFNTNMSTSSRKRARENTVEEEVEIESATSSFRHNFPKRSRLSLAADNGGSVVSDDEDEDEEQATNGAYDTLNDDGSVHSIGGHLDSGDDDDSDFGVNDLIGTQILEKQMRQHKENMASEEGVIEEVFCRNFMCHTKLRIKLGPLINFIIGHNGSGKSAVLTALTVCLGESARKTNRGGNLKGMIKEGQESATLAVKIKNRGEGAYKPELYGASITIERNFSRSGSNNGYKIKSSEDKTITTKKADLDDLLDFFSLQIDNPINVLTQDLARQFLSNSTPVDKYKFFIRGTRLEDLDRDYNIMEENHDKISAKLASRKEDIPELKDRYDQAEAKRKRLTKAETIRRRLQEVSNQHAWAQVAEVEDKVEQYNETVERAKQSVLEAEEESVTKRGTYEGHNQAFETSERLVETLTADLVPLAASRQAEKEQFDAARAEVTNVMTGEREIRDHLKNTKKRVKDLEADLKAERDRIAGQEGEEHGARLDKLEDLKAAVETAKREQSEHAEKLDELIRLKDQTYQAYEAAKGPKAKAVDELRNAERELNKLQRAEGRPFDGYPAYMNELLREIREETRWRDGRRAFPVGPIGSHVRLSKPQWSWQLEKTFGARLDGFIVTNNQDFRTLKQVFGRVNFGKPGPPTIFVLDAEPLNVNVPHDDTLDTIMKILTIDNELVRNCLIINVAIEQIVLFEKRNDAQRYLLDGAKPANVKAVMYIGNDPKNAVRLEVNNGQAKSSPVQGWTGTLRMQTDHDQQMHIQRGLVDRQKRLHHDAEQDERQKRDAMTRAGQDVKRWEREAQALKTAYQRAEDAVEGQKNEIERNKPQDGKMQELERQLTEAKDDLDGYGASFQDAVTAKDKTGKASKAAKDRLDAEDEKYNAAAARLEEAKENCDRLNKLRQGALLVMNKALEDVAAAETYVTQAEQKLDAEKNTLIEYTTEATKISRRVPLTDGTTTKQLDVIIERLNKDIAQQERSAGGNAEELALQWQKAKKEYDDAVSGLEAAETRREHIFRTLNYRRNRWKMFRKMISYRARTMFRLLLHERGFRGQVLIDHRAKELDVNIEPDSTKLDESGRSAKGLSGGEKSFSTICLLLSVWEAMGSPIRCLDEFDVFMDSVNRSKSVEIMMQVARRAVGRQFILITPQSMDNVTMGDDVRVHKMSDPERGQGVLPFTQA</sequence>
<dbReference type="Proteomes" id="UP001310594">
    <property type="component" value="Unassembled WGS sequence"/>
</dbReference>
<evidence type="ECO:0000256" key="2">
    <source>
        <dbReference type="ARBA" id="ARBA00004286"/>
    </source>
</evidence>
<dbReference type="GO" id="GO:0003697">
    <property type="term" value="F:single-stranded DNA binding"/>
    <property type="evidence" value="ECO:0007669"/>
    <property type="project" value="TreeGrafter"/>
</dbReference>
<dbReference type="PANTHER" id="PTHR19306">
    <property type="entry name" value="STRUCTURAL MAINTENANCE OF CHROMOSOMES 5,6 SMC5, SMC6"/>
    <property type="match status" value="1"/>
</dbReference>
<evidence type="ECO:0000256" key="4">
    <source>
        <dbReference type="ARBA" id="ARBA00022454"/>
    </source>
</evidence>
<evidence type="ECO:0000259" key="14">
    <source>
        <dbReference type="Pfam" id="PF02463"/>
    </source>
</evidence>
<evidence type="ECO:0000256" key="1">
    <source>
        <dbReference type="ARBA" id="ARBA00004123"/>
    </source>
</evidence>
<comment type="caution">
    <text evidence="15">The sequence shown here is derived from an EMBL/GenBank/DDBJ whole genome shotgun (WGS) entry which is preliminary data.</text>
</comment>
<feature type="coiled-coil region" evidence="12">
    <location>
        <begin position="314"/>
        <end position="408"/>
    </location>
</feature>
<evidence type="ECO:0000256" key="7">
    <source>
        <dbReference type="ARBA" id="ARBA00022840"/>
    </source>
</evidence>
<comment type="similarity">
    <text evidence="3">Belongs to the SMC family. SMC6 subfamily.</text>
</comment>